<dbReference type="AlphaFoldDB" id="A0AB34L1P8"/>
<reference evidence="2 3" key="1">
    <citation type="journal article" date="2020" name="Microbiol. Resour. Announc.">
        <title>Draft Genome Sequence of a Cladosporium Species Isolated from the Mesophotic Ascidian Didemnum maculosum.</title>
        <authorList>
            <person name="Gioti A."/>
            <person name="Siaperas R."/>
            <person name="Nikolaivits E."/>
            <person name="Le Goff G."/>
            <person name="Ouazzani J."/>
            <person name="Kotoulas G."/>
            <person name="Topakas E."/>
        </authorList>
    </citation>
    <scope>NUCLEOTIDE SEQUENCE [LARGE SCALE GENOMIC DNA]</scope>
    <source>
        <strain evidence="2 3">TM138-S3</strain>
    </source>
</reference>
<dbReference type="Proteomes" id="UP000803884">
    <property type="component" value="Unassembled WGS sequence"/>
</dbReference>
<feature type="transmembrane region" description="Helical" evidence="1">
    <location>
        <begin position="157"/>
        <end position="180"/>
    </location>
</feature>
<accession>A0AB34L1P8</accession>
<organism evidence="2 3">
    <name type="scientific">Cladosporium halotolerans</name>
    <dbReference type="NCBI Taxonomy" id="1052096"/>
    <lineage>
        <taxon>Eukaryota</taxon>
        <taxon>Fungi</taxon>
        <taxon>Dikarya</taxon>
        <taxon>Ascomycota</taxon>
        <taxon>Pezizomycotina</taxon>
        <taxon>Dothideomycetes</taxon>
        <taxon>Dothideomycetidae</taxon>
        <taxon>Cladosporiales</taxon>
        <taxon>Cladosporiaceae</taxon>
        <taxon>Cladosporium</taxon>
    </lineage>
</organism>
<keyword evidence="3" id="KW-1185">Reference proteome</keyword>
<dbReference type="RefSeq" id="XP_069232910.1">
    <property type="nucleotide sequence ID" value="XM_069370400.1"/>
</dbReference>
<evidence type="ECO:0000313" key="2">
    <source>
        <dbReference type="EMBL" id="KAL1589805.1"/>
    </source>
</evidence>
<feature type="transmembrane region" description="Helical" evidence="1">
    <location>
        <begin position="78"/>
        <end position="100"/>
    </location>
</feature>
<sequence length="316" mass="32855">MGLIKGGFLRLLQTALYALCFCCAGIVLGIYSYFLSVRADRNQGIPTWQKAVEGISGVAVLYTIAATVLTCCLGGISFFAFTAIVLDILFVGGFIALAVLTRDGASSCTGTVDTPLGTGNANANRSDGFGSGGIGTGSGENLTYSVSPRTACRLNTAAFAVSIIAAFLFVITALMQIALVRKHKKEKRFGPSPANNYTSGPGKKRAFWNRKKNTTADRDTELGATGTAVGAGGLAAGHPDTRPSHETGYTGSTVAASNGNAYDKVDGANGYNTTHQNHAPHGAHGGYYTQPQGTGVNPYGYDNTQPTYTTGTATNY</sequence>
<proteinExistence type="predicted"/>
<feature type="transmembrane region" description="Helical" evidence="1">
    <location>
        <begin position="54"/>
        <end position="73"/>
    </location>
</feature>
<keyword evidence="1" id="KW-0472">Membrane</keyword>
<evidence type="ECO:0000313" key="3">
    <source>
        <dbReference type="Proteomes" id="UP000803884"/>
    </source>
</evidence>
<keyword evidence="1" id="KW-1133">Transmembrane helix</keyword>
<evidence type="ECO:0008006" key="4">
    <source>
        <dbReference type="Google" id="ProtNLM"/>
    </source>
</evidence>
<comment type="caution">
    <text evidence="2">The sequence shown here is derived from an EMBL/GenBank/DDBJ whole genome shotgun (WGS) entry which is preliminary data.</text>
</comment>
<protein>
    <recommendedName>
        <fullName evidence="4">MARVEL domain-containing protein</fullName>
    </recommendedName>
</protein>
<keyword evidence="1" id="KW-0812">Transmembrane</keyword>
<dbReference type="EMBL" id="JAAQHG020000004">
    <property type="protein sequence ID" value="KAL1589805.1"/>
    <property type="molecule type" value="Genomic_DNA"/>
</dbReference>
<dbReference type="GeneID" id="96003238"/>
<evidence type="ECO:0000256" key="1">
    <source>
        <dbReference type="SAM" id="Phobius"/>
    </source>
</evidence>
<name>A0AB34L1P8_9PEZI</name>
<gene>
    <name evidence="2" type="ORF">WHR41_01794</name>
</gene>
<feature type="transmembrane region" description="Helical" evidence="1">
    <location>
        <begin position="12"/>
        <end position="34"/>
    </location>
</feature>